<dbReference type="EMBL" id="UHJA01000001">
    <property type="protein sequence ID" value="SUP75012.1"/>
    <property type="molecule type" value="Genomic_DNA"/>
</dbReference>
<protein>
    <submittedName>
        <fullName evidence="2">RES domain</fullName>
    </submittedName>
</protein>
<dbReference type="EMBL" id="UHJA01000001">
    <property type="protein sequence ID" value="SUP75049.1"/>
    <property type="molecule type" value="Genomic_DNA"/>
</dbReference>
<evidence type="ECO:0000313" key="4">
    <source>
        <dbReference type="Proteomes" id="UP000254835"/>
    </source>
</evidence>
<name>A0A380PP18_YERFR</name>
<organism evidence="2 4">
    <name type="scientific">Yersinia frederiksenii</name>
    <dbReference type="NCBI Taxonomy" id="29484"/>
    <lineage>
        <taxon>Bacteria</taxon>
        <taxon>Pseudomonadati</taxon>
        <taxon>Pseudomonadota</taxon>
        <taxon>Gammaproteobacteria</taxon>
        <taxon>Enterobacterales</taxon>
        <taxon>Yersiniaceae</taxon>
        <taxon>Yersinia</taxon>
    </lineage>
</organism>
<evidence type="ECO:0000259" key="1">
    <source>
        <dbReference type="SMART" id="SM00953"/>
    </source>
</evidence>
<dbReference type="Proteomes" id="UP000254835">
    <property type="component" value="Unassembled WGS sequence"/>
</dbReference>
<evidence type="ECO:0000313" key="3">
    <source>
        <dbReference type="EMBL" id="SUP75049.1"/>
    </source>
</evidence>
<dbReference type="RefSeq" id="WP_004708292.1">
    <property type="nucleotide sequence ID" value="NZ_CP023964.1"/>
</dbReference>
<proteinExistence type="predicted"/>
<dbReference type="InterPro" id="IPR014914">
    <property type="entry name" value="RES_dom"/>
</dbReference>
<dbReference type="Pfam" id="PF08808">
    <property type="entry name" value="RES"/>
    <property type="match status" value="1"/>
</dbReference>
<dbReference type="OrthoDB" id="1425103at2"/>
<dbReference type="SMART" id="SM00953">
    <property type="entry name" value="RES"/>
    <property type="match status" value="1"/>
</dbReference>
<dbReference type="AlphaFoldDB" id="A0A380PP18"/>
<gene>
    <name evidence="2" type="ORF">NCTC11470_00014</name>
    <name evidence="3" type="ORF">NCTC11470_00051</name>
</gene>
<reference evidence="2 4" key="1">
    <citation type="submission" date="2018-06" db="EMBL/GenBank/DDBJ databases">
        <authorList>
            <consortium name="Pathogen Informatics"/>
            <person name="Doyle S."/>
        </authorList>
    </citation>
    <scope>NUCLEOTIDE SEQUENCE [LARGE SCALE GENOMIC DNA]</scope>
    <source>
        <strain evidence="2 4">NCTC11470</strain>
    </source>
</reference>
<accession>A0A380PP18</accession>
<feature type="domain" description="RES" evidence="1">
    <location>
        <begin position="228"/>
        <end position="387"/>
    </location>
</feature>
<evidence type="ECO:0000313" key="2">
    <source>
        <dbReference type="EMBL" id="SUP75012.1"/>
    </source>
</evidence>
<sequence>MNFNPRKKYICYCCVGEKFLSNEIESTNKKLSRKRKCSYCHEKEMTITIQDIGDRIEKTITEHYIKTSDQPDDFQYAMLRDKESSYDWEREGQDITNLIFDLAGVSMEIAENIQIYLEDKNSSWSHHDEPDIETEFSSESHYTETKANGNEYHQLWNKLEQSLKEEARYFNHNVMSTLEEIFSGLDTMNTFNNKPLLKYVGVDTKITHLYRARSFENFETMEKALVDPENLLGPPATVYSGSGRMNARGISVFYGANTRETAISEIRPSVGSQVLTTKFDITSKLKVLDLRNLDKISPKGSLFDPIFKKKINQVAFLKNLKERIVSPVLPSAEAFDYLTTQAVAEFLEQHPIYNVDGVLYPSVQSKNDDFNLVIFHKSSKIKFRPPSKKEFKVMSYFDDEYEICVLETELKIEKKDNKQDESNFTECLSIDVGSIHLHEICGVKYSFSSKGISWRTHQNRHFEDE</sequence>
<dbReference type="GeneID" id="57903604"/>